<dbReference type="EMBL" id="KV441549">
    <property type="protein sequence ID" value="OAG09756.1"/>
    <property type="molecule type" value="Genomic_DNA"/>
</dbReference>
<dbReference type="RefSeq" id="XP_018040121.1">
    <property type="nucleotide sequence ID" value="XM_018177594.1"/>
</dbReference>
<evidence type="ECO:0000313" key="3">
    <source>
        <dbReference type="Proteomes" id="UP000077069"/>
    </source>
</evidence>
<accession>A0A177CR22</accession>
<dbReference type="AlphaFoldDB" id="A0A177CR22"/>
<protein>
    <submittedName>
        <fullName evidence="2">Uncharacterized protein</fullName>
    </submittedName>
</protein>
<dbReference type="InParanoid" id="A0A177CR22"/>
<sequence>MCFQDHPSPAKTAWTTSWCDAANLAKLSIQRSQLRWHAKHAVHSNSILVSASRPSRRQAQESSSPGRRTVAFAALLPRYAVLRHARINRVPASSARCVGSRRPPINTLGI</sequence>
<name>A0A177CR22_9PLEO</name>
<organism evidence="2 3">
    <name type="scientific">Paraphaeosphaeria sporulosa</name>
    <dbReference type="NCBI Taxonomy" id="1460663"/>
    <lineage>
        <taxon>Eukaryota</taxon>
        <taxon>Fungi</taxon>
        <taxon>Dikarya</taxon>
        <taxon>Ascomycota</taxon>
        <taxon>Pezizomycotina</taxon>
        <taxon>Dothideomycetes</taxon>
        <taxon>Pleosporomycetidae</taxon>
        <taxon>Pleosporales</taxon>
        <taxon>Massarineae</taxon>
        <taxon>Didymosphaeriaceae</taxon>
        <taxon>Paraphaeosphaeria</taxon>
    </lineage>
</organism>
<dbReference type="GeneID" id="28761080"/>
<feature type="region of interest" description="Disordered" evidence="1">
    <location>
        <begin position="47"/>
        <end position="67"/>
    </location>
</feature>
<evidence type="ECO:0000256" key="1">
    <source>
        <dbReference type="SAM" id="MobiDB-lite"/>
    </source>
</evidence>
<evidence type="ECO:0000313" key="2">
    <source>
        <dbReference type="EMBL" id="OAG09756.1"/>
    </source>
</evidence>
<gene>
    <name evidence="2" type="ORF">CC84DRAFT_1160842</name>
</gene>
<keyword evidence="3" id="KW-1185">Reference proteome</keyword>
<reference evidence="2 3" key="1">
    <citation type="submission" date="2016-05" db="EMBL/GenBank/DDBJ databases">
        <title>Comparative analysis of secretome profiles of manganese(II)-oxidizing ascomycete fungi.</title>
        <authorList>
            <consortium name="DOE Joint Genome Institute"/>
            <person name="Zeiner C.A."/>
            <person name="Purvine S.O."/>
            <person name="Zink E.M."/>
            <person name="Wu S."/>
            <person name="Pasa-Tolic L."/>
            <person name="Chaput D.L."/>
            <person name="Haridas S."/>
            <person name="Grigoriev I.V."/>
            <person name="Santelli C.M."/>
            <person name="Hansel C.M."/>
        </authorList>
    </citation>
    <scope>NUCLEOTIDE SEQUENCE [LARGE SCALE GENOMIC DNA]</scope>
    <source>
        <strain evidence="2 3">AP3s5-JAC2a</strain>
    </source>
</reference>
<dbReference type="Proteomes" id="UP000077069">
    <property type="component" value="Unassembled WGS sequence"/>
</dbReference>
<proteinExistence type="predicted"/>